<dbReference type="HOGENOM" id="CLU_003818_0_2_1"/>
<evidence type="ECO:0000256" key="13">
    <source>
        <dbReference type="RuleBase" id="RU361193"/>
    </source>
</evidence>
<comment type="catalytic activity">
    <reaction evidence="8">
        <text>N(4)-(alpha-D-Man-(1-&gt;2)-alpha-D-Man-(1-&gt;2)-alpha-D-Man-(1-&gt;3)-[alpha-D-Man-(1-&gt;3)-[alpha-D-Man-(1-&gt;2)-alpha-D-Man-(1-&gt;6)]-alpha-D-Man-(1-&gt;6)]-beta-D-Man-(1-&gt;4)-beta-D-GlcNAc-(1-&gt;4)-beta-D-GlcNAc)-L-asparaginyl-[protein] (N-glucan mannose isomer 8A1,2,3B1,3) + 3 H2O = N(4)-(alpha-D-Man-(1-&gt;3)-[alpha-D-Man-(1-&gt;3)-[alpha-D-Man-(1-&gt;6)]-alpha-D-Man-(1-&gt;6)]-beta-D-Man-(1-&gt;4)-beta-D-GlcNAc-(1-&gt;4)-beta-D-GlcNAc)-L-asparaginyl-[protein] (N-glucan mannose isomer 5A1,2) + 3 beta-D-mannose</text>
        <dbReference type="Rhea" id="RHEA:56028"/>
        <dbReference type="Rhea" id="RHEA-COMP:14358"/>
        <dbReference type="Rhea" id="RHEA-COMP:14367"/>
        <dbReference type="ChEBI" id="CHEBI:15377"/>
        <dbReference type="ChEBI" id="CHEBI:28563"/>
        <dbReference type="ChEBI" id="CHEBI:59087"/>
        <dbReference type="ChEBI" id="CHEBI:60628"/>
        <dbReference type="EC" id="3.2.1.113"/>
    </reaction>
</comment>
<dbReference type="Proteomes" id="UP000007148">
    <property type="component" value="Unassembled WGS sequence"/>
</dbReference>
<evidence type="ECO:0000256" key="8">
    <source>
        <dbReference type="ARBA" id="ARBA00047669"/>
    </source>
</evidence>
<comment type="similarity">
    <text evidence="3 13">Belongs to the glycosyl hydrolase 47 family.</text>
</comment>
<evidence type="ECO:0000256" key="11">
    <source>
        <dbReference type="PIRSR" id="PIRSR601382-2"/>
    </source>
</evidence>
<dbReference type="InParanoid" id="G4TCA6"/>
<evidence type="ECO:0000256" key="14">
    <source>
        <dbReference type="SAM" id="Phobius"/>
    </source>
</evidence>
<feature type="transmembrane region" description="Helical" evidence="14">
    <location>
        <begin position="28"/>
        <end position="45"/>
    </location>
</feature>
<keyword evidence="14" id="KW-0472">Membrane</keyword>
<evidence type="ECO:0000256" key="6">
    <source>
        <dbReference type="ARBA" id="ARBA00022837"/>
    </source>
</evidence>
<dbReference type="GO" id="GO:0016020">
    <property type="term" value="C:membrane"/>
    <property type="evidence" value="ECO:0007669"/>
    <property type="project" value="InterPro"/>
</dbReference>
<evidence type="ECO:0000256" key="5">
    <source>
        <dbReference type="ARBA" id="ARBA00022801"/>
    </source>
</evidence>
<evidence type="ECO:0000256" key="9">
    <source>
        <dbReference type="ARBA" id="ARBA00048605"/>
    </source>
</evidence>
<dbReference type="OrthoDB" id="8118055at2759"/>
<keyword evidence="14" id="KW-0812">Transmembrane</keyword>
<protein>
    <recommendedName>
        <fullName evidence="13">alpha-1,2-Mannosidase</fullName>
        <ecNumber evidence="13">3.2.1.-</ecNumber>
    </recommendedName>
</protein>
<feature type="disulfide bond" evidence="12">
    <location>
        <begin position="356"/>
        <end position="393"/>
    </location>
</feature>
<organism evidence="15 16">
    <name type="scientific">Serendipita indica (strain DSM 11827)</name>
    <name type="common">Root endophyte fungus</name>
    <name type="synonym">Piriformospora indica</name>
    <dbReference type="NCBI Taxonomy" id="1109443"/>
    <lineage>
        <taxon>Eukaryota</taxon>
        <taxon>Fungi</taxon>
        <taxon>Dikarya</taxon>
        <taxon>Basidiomycota</taxon>
        <taxon>Agaricomycotina</taxon>
        <taxon>Agaricomycetes</taxon>
        <taxon>Sebacinales</taxon>
        <taxon>Serendipitaceae</taxon>
        <taxon>Serendipita</taxon>
    </lineage>
</organism>
<evidence type="ECO:0000256" key="4">
    <source>
        <dbReference type="ARBA" id="ARBA00022723"/>
    </source>
</evidence>
<feature type="active site" evidence="10">
    <location>
        <position position="472"/>
    </location>
</feature>
<dbReference type="InterPro" id="IPR001382">
    <property type="entry name" value="Glyco_hydro_47"/>
</dbReference>
<keyword evidence="14" id="KW-1133">Transmembrane helix</keyword>
<evidence type="ECO:0000256" key="2">
    <source>
        <dbReference type="ARBA" id="ARBA00004922"/>
    </source>
</evidence>
<feature type="active site" description="Proton donor" evidence="10">
    <location>
        <position position="407"/>
    </location>
</feature>
<feature type="binding site" evidence="11">
    <location>
        <position position="559"/>
    </location>
    <ligand>
        <name>Ca(2+)</name>
        <dbReference type="ChEBI" id="CHEBI:29108"/>
    </ligand>
</feature>
<dbReference type="EC" id="3.2.1.-" evidence="13"/>
<dbReference type="GO" id="GO:0005783">
    <property type="term" value="C:endoplasmic reticulum"/>
    <property type="evidence" value="ECO:0007669"/>
    <property type="project" value="TreeGrafter"/>
</dbReference>
<evidence type="ECO:0000256" key="10">
    <source>
        <dbReference type="PIRSR" id="PIRSR601382-1"/>
    </source>
</evidence>
<dbReference type="PANTHER" id="PTHR11742:SF55">
    <property type="entry name" value="ENDOPLASMIC RETICULUM MANNOSYL-OLIGOSACCHARIDE 1,2-ALPHA-MANNOSIDASE"/>
    <property type="match status" value="1"/>
</dbReference>
<keyword evidence="6 11" id="KW-0106">Calcium</keyword>
<keyword evidence="7 12" id="KW-1015">Disulfide bond</keyword>
<sequence length="579" mass="66096">MSAPGHQQDGSGMAKAALPLRSRRRIKLALLLIAAVSLYTVFYLGHFPTSKDYGQFFSSGISKEGISGKQRNATLQARAEEVKMAFRRGYGQYLRHSYPRDELRPLSNESIDNFNGWGVTVVDSIDTMFLMGLTEEYEHARSHVATTDFQTCKGGVVPFFETIIRYLGGLLSAYHLTEDQTFLSAADHIGRELLPAFNTTWKLPSFSVDLVTRTPQWGWSGRTILLSEAASNQMEYKYLAHLTGHAEYFQKSDQVTRFLQKKLGGYGLWNTMWDAMSGLPSNAAWSIGALGDSAYEYLLKAYIMSGRTEKYLLEIYIKSMRGAVNRLVYLSRTRQLLYITEVVEKRPQGTMQHLSCFFPGLLALGDYLLQDSDFLPGEREKFRFAAEGLAYTCWILYADQITGLGPEEVRFHPYNGDDDYQSGRWVHHLDRWKAKGRKGLPPGLRKPPPLRGKTGKHKDYDYANAGYLLRPEAIETMYIMWRTTGDVVWRERAWKMFEAINTNTTVDGGAFASRSHVDIEEKLMRDESPSYFFAETLKYAYLACLEDDPLPLDQYVFNTEAHPLPIFSWTQEQRERFGV</sequence>
<keyword evidence="13" id="KW-0326">Glycosidase</keyword>
<dbReference type="GO" id="GO:0005975">
    <property type="term" value="P:carbohydrate metabolic process"/>
    <property type="evidence" value="ECO:0007669"/>
    <property type="project" value="InterPro"/>
</dbReference>
<dbReference type="STRING" id="1109443.G4TCA6"/>
<feature type="active site" description="Proton donor" evidence="10">
    <location>
        <position position="161"/>
    </location>
</feature>
<comment type="catalytic activity">
    <reaction evidence="9">
        <text>N(4)-(alpha-D-Man-(1-&gt;2)-alpha-D-Man-(1-&gt;2)-alpha-D-Man-(1-&gt;3)-[alpha-D-Man-(1-&gt;2)-alpha-D-Man-(1-&gt;3)-[alpha-D-Man-(1-&gt;2)-alpha-D-Man-(1-&gt;6)]-alpha-D-Man-(1-&gt;6)]-beta-D-Man-(1-&gt;4)-beta-D-GlcNAc-(1-&gt;4)-beta-D-GlcNAc)-L-asparaginyl-[protein] (N-glucan mannose isomer 9A1,2,3B1,2,3) + 4 H2O = N(4)-(alpha-D-Man-(1-&gt;3)-[alpha-D-Man-(1-&gt;3)-[alpha-D-Man-(1-&gt;6)]-alpha-D-Man-(1-&gt;6)]-beta-D-Man-(1-&gt;4)-beta-D-GlcNAc-(1-&gt;4)-beta-D-GlcNAc)-L-asparaginyl-[protein] (N-glucan mannose isomer 5A1,2) + 4 beta-D-mannose</text>
        <dbReference type="Rhea" id="RHEA:56008"/>
        <dbReference type="Rhea" id="RHEA-COMP:14356"/>
        <dbReference type="Rhea" id="RHEA-COMP:14367"/>
        <dbReference type="ChEBI" id="CHEBI:15377"/>
        <dbReference type="ChEBI" id="CHEBI:28563"/>
        <dbReference type="ChEBI" id="CHEBI:59087"/>
        <dbReference type="ChEBI" id="CHEBI:139493"/>
        <dbReference type="EC" id="3.2.1.113"/>
    </reaction>
</comment>
<dbReference type="PANTHER" id="PTHR11742">
    <property type="entry name" value="MANNOSYL-OLIGOSACCHARIDE ALPHA-1,2-MANNOSIDASE-RELATED"/>
    <property type="match status" value="1"/>
</dbReference>
<keyword evidence="16" id="KW-1185">Reference proteome</keyword>
<dbReference type="OMA" id="NICFACL"/>
<evidence type="ECO:0000256" key="1">
    <source>
        <dbReference type="ARBA" id="ARBA00001913"/>
    </source>
</evidence>
<dbReference type="AlphaFoldDB" id="G4TCA6"/>
<feature type="active site" evidence="10">
    <location>
        <position position="292"/>
    </location>
</feature>
<dbReference type="InterPro" id="IPR036026">
    <property type="entry name" value="Seven-hairpin_glycosidases"/>
</dbReference>
<dbReference type="EMBL" id="CAFZ01000043">
    <property type="protein sequence ID" value="CCA68935.1"/>
    <property type="molecule type" value="Genomic_DNA"/>
</dbReference>
<dbReference type="InterPro" id="IPR050749">
    <property type="entry name" value="Glycosyl_Hydrolase_47"/>
</dbReference>
<evidence type="ECO:0000313" key="15">
    <source>
        <dbReference type="EMBL" id="CCA68935.1"/>
    </source>
</evidence>
<comment type="pathway">
    <text evidence="2">Protein modification; protein glycosylation.</text>
</comment>
<evidence type="ECO:0000313" key="16">
    <source>
        <dbReference type="Proteomes" id="UP000007148"/>
    </source>
</evidence>
<dbReference type="Gene3D" id="1.50.10.10">
    <property type="match status" value="1"/>
</dbReference>
<evidence type="ECO:0000256" key="3">
    <source>
        <dbReference type="ARBA" id="ARBA00007658"/>
    </source>
</evidence>
<comment type="cofactor">
    <cofactor evidence="1 11">
        <name>Ca(2+)</name>
        <dbReference type="ChEBI" id="CHEBI:29108"/>
    </cofactor>
</comment>
<dbReference type="InterPro" id="IPR012341">
    <property type="entry name" value="6hp_glycosidase-like_sf"/>
</dbReference>
<keyword evidence="4 11" id="KW-0479">Metal-binding</keyword>
<dbReference type="eggNOG" id="KOG2204">
    <property type="taxonomic scope" value="Eukaryota"/>
</dbReference>
<accession>G4TCA6</accession>
<dbReference type="GO" id="GO:0005509">
    <property type="term" value="F:calcium ion binding"/>
    <property type="evidence" value="ECO:0007669"/>
    <property type="project" value="InterPro"/>
</dbReference>
<dbReference type="PRINTS" id="PR00747">
    <property type="entry name" value="GLYHDRLASE47"/>
</dbReference>
<name>G4TCA6_SERID</name>
<proteinExistence type="inferred from homology"/>
<reference evidence="15 16" key="1">
    <citation type="journal article" date="2011" name="PLoS Pathog.">
        <title>Endophytic Life Strategies Decoded by Genome and Transcriptome Analyses of the Mutualistic Root Symbiont Piriformospora indica.</title>
        <authorList>
            <person name="Zuccaro A."/>
            <person name="Lahrmann U."/>
            <person name="Guldener U."/>
            <person name="Langen G."/>
            <person name="Pfiffi S."/>
            <person name="Biedenkopf D."/>
            <person name="Wong P."/>
            <person name="Samans B."/>
            <person name="Grimm C."/>
            <person name="Basiewicz M."/>
            <person name="Murat C."/>
            <person name="Martin F."/>
            <person name="Kogel K.H."/>
        </authorList>
    </citation>
    <scope>NUCLEOTIDE SEQUENCE [LARGE SCALE GENOMIC DNA]</scope>
    <source>
        <strain evidence="15 16">DSM 11827</strain>
    </source>
</reference>
<keyword evidence="5 13" id="KW-0378">Hydrolase</keyword>
<dbReference type="GO" id="GO:0004571">
    <property type="term" value="F:mannosyl-oligosaccharide 1,2-alpha-mannosidase activity"/>
    <property type="evidence" value="ECO:0007669"/>
    <property type="project" value="UniProtKB-EC"/>
</dbReference>
<gene>
    <name evidence="15" type="ORF">PIIN_02795</name>
</gene>
<dbReference type="SUPFAM" id="SSF48225">
    <property type="entry name" value="Seven-hairpin glycosidases"/>
    <property type="match status" value="1"/>
</dbReference>
<comment type="caution">
    <text evidence="15">The sequence shown here is derived from an EMBL/GenBank/DDBJ whole genome shotgun (WGS) entry which is preliminary data.</text>
</comment>
<evidence type="ECO:0000256" key="12">
    <source>
        <dbReference type="PIRSR" id="PIRSR601382-3"/>
    </source>
</evidence>
<dbReference type="Pfam" id="PF01532">
    <property type="entry name" value="Glyco_hydro_47"/>
    <property type="match status" value="1"/>
</dbReference>
<evidence type="ECO:0000256" key="7">
    <source>
        <dbReference type="ARBA" id="ARBA00023157"/>
    </source>
</evidence>
<dbReference type="GO" id="GO:0036503">
    <property type="term" value="P:ERAD pathway"/>
    <property type="evidence" value="ECO:0007669"/>
    <property type="project" value="UniProtKB-ARBA"/>
</dbReference>